<dbReference type="HOGENOM" id="CLU_2238010_0_0_1"/>
<sequence length="105" mass="12471">MTVIMETFSEKFKGQLKALLQLWLEEKGEPSSPDKLRVSKTELSWRERRRTIEEINPNDTTDHLPTEKRSRKIRGLLLFRRALVSSRMDEEGLWNPSRTSWTTIR</sequence>
<evidence type="ECO:0000313" key="1">
    <source>
        <dbReference type="EMBL" id="ESA12410.1"/>
    </source>
</evidence>
<reference evidence="1" key="1">
    <citation type="submission" date="2013-07" db="EMBL/GenBank/DDBJ databases">
        <title>The genome of an arbuscular mycorrhizal fungus provides insights into the evolution of the oldest plant symbiosis.</title>
        <authorList>
            <consortium name="DOE Joint Genome Institute"/>
            <person name="Tisserant E."/>
            <person name="Malbreil M."/>
            <person name="Kuo A."/>
            <person name="Kohler A."/>
            <person name="Symeonidi A."/>
            <person name="Balestrini R."/>
            <person name="Charron P."/>
            <person name="Duensing N."/>
            <person name="Frei-dit-Frey N."/>
            <person name="Gianinazzi-Pearson V."/>
            <person name="Gilbert B."/>
            <person name="Handa Y."/>
            <person name="Hijri M."/>
            <person name="Kaul R."/>
            <person name="Kawaguchi M."/>
            <person name="Krajinski F."/>
            <person name="Lammers P."/>
            <person name="Lapierre D."/>
            <person name="Masclaux F.G."/>
            <person name="Murat C."/>
            <person name="Morin E."/>
            <person name="Ndikumana S."/>
            <person name="Pagni M."/>
            <person name="Petitpierre D."/>
            <person name="Requena N."/>
            <person name="Rosikiewicz P."/>
            <person name="Riley R."/>
            <person name="Saito K."/>
            <person name="San Clemente H."/>
            <person name="Shapiro H."/>
            <person name="van Tuinen D."/>
            <person name="Becard G."/>
            <person name="Bonfante P."/>
            <person name="Paszkowski U."/>
            <person name="Shachar-Hill Y."/>
            <person name="Young J.P."/>
            <person name="Sanders I.R."/>
            <person name="Henrissat B."/>
            <person name="Rensing S.A."/>
            <person name="Grigoriev I.V."/>
            <person name="Corradi N."/>
            <person name="Roux C."/>
            <person name="Martin F."/>
        </authorList>
    </citation>
    <scope>NUCLEOTIDE SEQUENCE</scope>
    <source>
        <strain evidence="1">DAOM 197198</strain>
    </source>
</reference>
<protein>
    <submittedName>
        <fullName evidence="1">Uncharacterized protein</fullName>
    </submittedName>
</protein>
<gene>
    <name evidence="1" type="ORF">GLOINDRAFT_27182</name>
</gene>
<accession>U9TWB9</accession>
<dbReference type="AlphaFoldDB" id="U9TWB9"/>
<name>U9TWB9_RHIID</name>
<dbReference type="EMBL" id="KI284961">
    <property type="protein sequence ID" value="ESA12410.1"/>
    <property type="molecule type" value="Genomic_DNA"/>
</dbReference>
<proteinExistence type="predicted"/>
<organism evidence="1">
    <name type="scientific">Rhizophagus irregularis (strain DAOM 181602 / DAOM 197198 / MUCL 43194)</name>
    <name type="common">Arbuscular mycorrhizal fungus</name>
    <name type="synonym">Glomus intraradices</name>
    <dbReference type="NCBI Taxonomy" id="747089"/>
    <lineage>
        <taxon>Eukaryota</taxon>
        <taxon>Fungi</taxon>
        <taxon>Fungi incertae sedis</taxon>
        <taxon>Mucoromycota</taxon>
        <taxon>Glomeromycotina</taxon>
        <taxon>Glomeromycetes</taxon>
        <taxon>Glomerales</taxon>
        <taxon>Glomeraceae</taxon>
        <taxon>Rhizophagus</taxon>
    </lineage>
</organism>